<evidence type="ECO:0000313" key="1">
    <source>
        <dbReference type="EMBL" id="MBC2889310.1"/>
    </source>
</evidence>
<dbReference type="AlphaFoldDB" id="A0A842JJN7"/>
<dbReference type="SUPFAM" id="SSF52980">
    <property type="entry name" value="Restriction endonuclease-like"/>
    <property type="match status" value="1"/>
</dbReference>
<proteinExistence type="predicted"/>
<protein>
    <submittedName>
        <fullName evidence="1">DUF559 domain-containing protein</fullName>
    </submittedName>
</protein>
<dbReference type="Gene3D" id="3.40.960.10">
    <property type="entry name" value="VSR Endonuclease"/>
    <property type="match status" value="1"/>
</dbReference>
<dbReference type="InterPro" id="IPR011335">
    <property type="entry name" value="Restrct_endonuc-II-like"/>
</dbReference>
<organism evidence="1 2">
    <name type="scientific">Gordonibacter massiliensis</name>
    <name type="common">ex Traore et al. 2017</name>
    <dbReference type="NCBI Taxonomy" id="1841863"/>
    <lineage>
        <taxon>Bacteria</taxon>
        <taxon>Bacillati</taxon>
        <taxon>Actinomycetota</taxon>
        <taxon>Coriobacteriia</taxon>
        <taxon>Eggerthellales</taxon>
        <taxon>Eggerthellaceae</taxon>
        <taxon>Gordonibacter</taxon>
    </lineage>
</organism>
<accession>A0A842JJN7</accession>
<sequence length="333" mass="36386">MTRADADSRIFFGYETAFRIVRCVHPSALLRAKAKACVLSDAAPSAKEVEAALGRLKAAYPDFGVEGPLHVLARRAPHHRASGACRRHACSARFPGGSFYQVEDGVFASAPALAFVLEASRSKSMVSLLELGYELCGTYQTKRTGSSSAYDVEPLASVRALVDYAKRNPSMSGARKVARLAPYLSEGSASARETKLALVLGLPHLYGGYGLGMPCMNYEVKANGAARAISGKRFFRADLCWPEKKLDVEYQSKECHEGELARMGDSRRTNALMSMGWTVVGVTNDELDSFAAMETIAQTITRHVGKRLQARVSDYHARKLRLRRQLGLPVGYE</sequence>
<comment type="caution">
    <text evidence="1">The sequence shown here is derived from an EMBL/GenBank/DDBJ whole genome shotgun (WGS) entry which is preliminary data.</text>
</comment>
<dbReference type="EMBL" id="JACMSE010000005">
    <property type="protein sequence ID" value="MBC2889310.1"/>
    <property type="molecule type" value="Genomic_DNA"/>
</dbReference>
<reference evidence="1 2" key="1">
    <citation type="submission" date="2020-08" db="EMBL/GenBank/DDBJ databases">
        <authorList>
            <person name="Liu C."/>
            <person name="Sun Q."/>
        </authorList>
    </citation>
    <scope>NUCLEOTIDE SEQUENCE [LARGE SCALE GENOMIC DNA]</scope>
    <source>
        <strain evidence="1 2">N22</strain>
    </source>
</reference>
<keyword evidence="2" id="KW-1185">Reference proteome</keyword>
<gene>
    <name evidence="1" type="ORF">H7313_08115</name>
</gene>
<evidence type="ECO:0000313" key="2">
    <source>
        <dbReference type="Proteomes" id="UP000587396"/>
    </source>
</evidence>
<dbReference type="Proteomes" id="UP000587396">
    <property type="component" value="Unassembled WGS sequence"/>
</dbReference>
<name>A0A842JJN7_9ACTN</name>